<dbReference type="CDD" id="cd06588">
    <property type="entry name" value="PhnB_like"/>
    <property type="match status" value="1"/>
</dbReference>
<name>A0A5J5IG13_9BACT</name>
<dbReference type="EMBL" id="VYQF01000010">
    <property type="protein sequence ID" value="KAA9035925.1"/>
    <property type="molecule type" value="Genomic_DNA"/>
</dbReference>
<reference evidence="2 3" key="1">
    <citation type="submission" date="2019-09" db="EMBL/GenBank/DDBJ databases">
        <title>Draft genome sequence of Ginsengibacter sp. BR5-29.</title>
        <authorList>
            <person name="Im W.-T."/>
        </authorList>
    </citation>
    <scope>NUCLEOTIDE SEQUENCE [LARGE SCALE GENOMIC DNA]</scope>
    <source>
        <strain evidence="2 3">BR5-29</strain>
    </source>
</reference>
<gene>
    <name evidence="2" type="ORF">FW778_20465</name>
</gene>
<dbReference type="RefSeq" id="WP_150416752.1">
    <property type="nucleotide sequence ID" value="NZ_VYQF01000010.1"/>
</dbReference>
<dbReference type="Proteomes" id="UP000326903">
    <property type="component" value="Unassembled WGS sequence"/>
</dbReference>
<proteinExistence type="predicted"/>
<protein>
    <submittedName>
        <fullName evidence="2">VOC family protein</fullName>
    </submittedName>
</protein>
<feature type="domain" description="PhnB-like" evidence="1">
    <location>
        <begin position="2"/>
        <end position="117"/>
    </location>
</feature>
<dbReference type="SUPFAM" id="SSF54593">
    <property type="entry name" value="Glyoxalase/Bleomycin resistance protein/Dihydroxybiphenyl dioxygenase"/>
    <property type="match status" value="1"/>
</dbReference>
<dbReference type="Gene3D" id="3.10.180.10">
    <property type="entry name" value="2,3-Dihydroxybiphenyl 1,2-Dioxygenase, domain 1"/>
    <property type="match status" value="1"/>
</dbReference>
<sequence length="158" mass="17401">MQKISPFIWFDSNAEEAMNFYLPIFKNSKVTRVTRNPPGAPGPEGALLVASILLEGQEIILMNGGPGHPLTDAISLTINCNSQEEVDYYWNKLLESGGQEIACGWLKDRFGLFWQVTPTILPELLSDPDTEKAGRVMQSMMKMIKLDIGALTAAADAK</sequence>
<organism evidence="2 3">
    <name type="scientific">Ginsengibacter hankyongi</name>
    <dbReference type="NCBI Taxonomy" id="2607284"/>
    <lineage>
        <taxon>Bacteria</taxon>
        <taxon>Pseudomonadati</taxon>
        <taxon>Bacteroidota</taxon>
        <taxon>Chitinophagia</taxon>
        <taxon>Chitinophagales</taxon>
        <taxon>Chitinophagaceae</taxon>
        <taxon>Ginsengibacter</taxon>
    </lineage>
</organism>
<evidence type="ECO:0000313" key="3">
    <source>
        <dbReference type="Proteomes" id="UP000326903"/>
    </source>
</evidence>
<dbReference type="PANTHER" id="PTHR33990:SF2">
    <property type="entry name" value="PHNB-LIKE DOMAIN-CONTAINING PROTEIN"/>
    <property type="match status" value="1"/>
</dbReference>
<evidence type="ECO:0000259" key="1">
    <source>
        <dbReference type="Pfam" id="PF06983"/>
    </source>
</evidence>
<dbReference type="PIRSF" id="PIRSF021700">
    <property type="entry name" value="3_dmu_93_MTrfase"/>
    <property type="match status" value="1"/>
</dbReference>
<dbReference type="InterPro" id="IPR029068">
    <property type="entry name" value="Glyas_Bleomycin-R_OHBP_Dase"/>
</dbReference>
<dbReference type="InterPro" id="IPR009725">
    <property type="entry name" value="3_dmu_93_MTrfase"/>
</dbReference>
<dbReference type="AlphaFoldDB" id="A0A5J5IG13"/>
<dbReference type="Pfam" id="PF06983">
    <property type="entry name" value="3-dmu-9_3-mt"/>
    <property type="match status" value="1"/>
</dbReference>
<dbReference type="InterPro" id="IPR028973">
    <property type="entry name" value="PhnB-like"/>
</dbReference>
<keyword evidence="3" id="KW-1185">Reference proteome</keyword>
<comment type="caution">
    <text evidence="2">The sequence shown here is derived from an EMBL/GenBank/DDBJ whole genome shotgun (WGS) entry which is preliminary data.</text>
</comment>
<evidence type="ECO:0000313" key="2">
    <source>
        <dbReference type="EMBL" id="KAA9035925.1"/>
    </source>
</evidence>
<dbReference type="PANTHER" id="PTHR33990">
    <property type="entry name" value="PROTEIN YJDN-RELATED"/>
    <property type="match status" value="1"/>
</dbReference>
<accession>A0A5J5IG13</accession>